<dbReference type="CDD" id="cd03801">
    <property type="entry name" value="GT4_PimA-like"/>
    <property type="match status" value="1"/>
</dbReference>
<sequence length="1445" mass="162383">MDSTVAQGPGENDKVQNEDEIDIKCMLREGRPTVQDIQCLVRELSCNPDEKRNFYNLLGISDNGTGDADGVPINSSSDVTDGVSILRHPMEKELKDVTYQGLAAVLDHRSLNRRDLALKYCTTQNMIPTYILARGKKAFDAYRRALTSGKTNDKRVKVLLIGDDGVGKTSVGKALKGEEFNENEAERDGVLMSEAIKNATTKPWRNSAAQRKCSTYKYKCAEFIYQDFQSGSTAPLSDDTVTQGSVEATAVTQNIQPVSLQVDGSNLSLPKTTDEVGEEAIPEDNFGDDEVDSCRDDTSGIWPIIWELSGQGVYRAIHPIFMSPDDVYILAFDLSKGLFDKPRGNSIDSGSVADPNGEDSNLDHIMRWMDMIHSLRYVANGETLPPVILVGTHADCVEDPDSIMEGLLDRFCKNTLLGDHVVGHVVLNNTRSGKAPDQEDTQIVNLRRQILEMASKMPHTKKEIPLRWLYIESKIQEKAKNGVQYIFKQNFIKEIVEKVCKLQDVNDIEQILHFLHDRGSIIYHEDASDQDGLVILDPQWLVSSLCEIITSLPNGEDKITNRNHRKQLLEEGILTQQLLVHSCTERGLDEIKKPLMSLMKKFNLLFPCASTEKQPMYLVPCMLKTKPGEYEVTPSTNGSSTSLPVYLTFKTEFVSKGLFSRLVTLIGAWAATKSSCKQPQIYANEARFILDGKNFLGLLCFKSVIKLQVWSEDNTDPLCDDPGFCSEIYCCLERSLETIRKECHWLQSVSWDLCAQCRLCAGKVDSNTRRCIWHNRKRCSHDDCAHYIALKSSQYFCPHAKSRHAFLPKERYEHWLQALKNNVLPEETADQSTAISGNQTLMLSSLEPTQKASTTSTCTKNIMLLAGEWGSSKGGLPTINRQLAIELAESSNLKVSLYVTKCSEEDKREAASSDISIIKANEVPGYDELDWLGVPNEELPMIDVVVGHGVKLGRQAQLIRGFFPKCVWVQFVHTAPEELAMYKNYSCNISRGEKKHHTEVQLCASADAVVAVGPKLTEDFKTYLRPHEQKKVFEITPDPSIFREFSKCKQAKEDREKFRVLIFGRGDSEDFELKGFDIAAKAIVQLKDQTYHLYSVGASHGQEEDVANKLLHHGIQRRQLTVRGFIEKRPDLAKLLCEVDLAIMPSRTEGFGLTALEALSAGLPILVSANSGFAKALQKIDDPLALDCIVDSEDGKDWAAAIRTVREKPRRKRLQDAKSLKVWCEKKFAWSKQCKELMKEILSLVREKGTHDKELRGEQRVDLEAGLDQDSTSSKVNSEEETQNQSQTQTGPDAAEESEPTNYDERCDGSRDTISSTSLSPGHENYNSLDEELRSNKSILVEPHISPEIETSLLNEQNNESNLEQGQHQNKNKFPQQTEQNTTEGESSTEVRWRTKHLLCRMDREEITKEVKHSSSIGGMRNWRITNGLVFIVVLMLLVALMLLW</sequence>
<dbReference type="SUPFAM" id="SSF52540">
    <property type="entry name" value="P-loop containing nucleoside triphosphate hydrolases"/>
    <property type="match status" value="1"/>
</dbReference>
<dbReference type="PANTHER" id="PTHR12526">
    <property type="entry name" value="GLYCOSYLTRANSFERASE"/>
    <property type="match status" value="1"/>
</dbReference>
<dbReference type="Gene3D" id="3.40.50.300">
    <property type="entry name" value="P-loop containing nucleotide triphosphate hydrolases"/>
    <property type="match status" value="1"/>
</dbReference>
<evidence type="ECO:0000256" key="1">
    <source>
        <dbReference type="ARBA" id="ARBA00022737"/>
    </source>
</evidence>
<evidence type="ECO:0000256" key="2">
    <source>
        <dbReference type="SAM" id="MobiDB-lite"/>
    </source>
</evidence>
<dbReference type="InterPro" id="IPR036388">
    <property type="entry name" value="WH-like_DNA-bd_sf"/>
</dbReference>
<feature type="compositionally biased region" description="Polar residues" evidence="2">
    <location>
        <begin position="1312"/>
        <end position="1328"/>
    </location>
</feature>
<evidence type="ECO:0000259" key="4">
    <source>
        <dbReference type="Pfam" id="PF16095"/>
    </source>
</evidence>
<feature type="domain" description="COR" evidence="4">
    <location>
        <begin position="465"/>
        <end position="623"/>
    </location>
</feature>
<evidence type="ECO:0000313" key="5">
    <source>
        <dbReference type="EMBL" id="CAH3183427.1"/>
    </source>
</evidence>
<gene>
    <name evidence="5" type="ORF">PEVE_00014853</name>
</gene>
<keyword evidence="6" id="KW-1185">Reference proteome</keyword>
<comment type="caution">
    <text evidence="5">The sequence shown here is derived from an EMBL/GenBank/DDBJ whole genome shotgun (WGS) entry which is preliminary data.</text>
</comment>
<dbReference type="EMBL" id="CALNXI010002129">
    <property type="protein sequence ID" value="CAH3183427.1"/>
    <property type="molecule type" value="Genomic_DNA"/>
</dbReference>
<evidence type="ECO:0000256" key="3">
    <source>
        <dbReference type="SAM" id="Phobius"/>
    </source>
</evidence>
<name>A0ABN8RVR7_9CNID</name>
<dbReference type="InterPro" id="IPR032171">
    <property type="entry name" value="COR-A"/>
</dbReference>
<dbReference type="Gene3D" id="3.40.50.2000">
    <property type="entry name" value="Glycogen Phosphorylase B"/>
    <property type="match status" value="1"/>
</dbReference>
<dbReference type="Pfam" id="PF16095">
    <property type="entry name" value="COR-A"/>
    <property type="match status" value="1"/>
</dbReference>
<dbReference type="SUPFAM" id="SSF53756">
    <property type="entry name" value="UDP-Glycosyltransferase/glycogen phosphorylase"/>
    <property type="match status" value="1"/>
</dbReference>
<feature type="transmembrane region" description="Helical" evidence="3">
    <location>
        <begin position="1425"/>
        <end position="1444"/>
    </location>
</feature>
<keyword evidence="3" id="KW-0812">Transmembrane</keyword>
<feature type="region of interest" description="Disordered" evidence="2">
    <location>
        <begin position="1357"/>
        <end position="1391"/>
    </location>
</feature>
<proteinExistence type="predicted"/>
<accession>A0ABN8RVR7</accession>
<keyword evidence="3" id="KW-0472">Membrane</keyword>
<keyword evidence="3" id="KW-1133">Transmembrane helix</keyword>
<dbReference type="InterPro" id="IPR027417">
    <property type="entry name" value="P-loop_NTPase"/>
</dbReference>
<organism evidence="5 6">
    <name type="scientific">Porites evermanni</name>
    <dbReference type="NCBI Taxonomy" id="104178"/>
    <lineage>
        <taxon>Eukaryota</taxon>
        <taxon>Metazoa</taxon>
        <taxon>Cnidaria</taxon>
        <taxon>Anthozoa</taxon>
        <taxon>Hexacorallia</taxon>
        <taxon>Scleractinia</taxon>
        <taxon>Fungiina</taxon>
        <taxon>Poritidae</taxon>
        <taxon>Porites</taxon>
    </lineage>
</organism>
<dbReference type="Gene3D" id="1.10.10.10">
    <property type="entry name" value="Winged helix-like DNA-binding domain superfamily/Winged helix DNA-binding domain"/>
    <property type="match status" value="1"/>
</dbReference>
<evidence type="ECO:0000313" key="6">
    <source>
        <dbReference type="Proteomes" id="UP001159427"/>
    </source>
</evidence>
<dbReference type="Proteomes" id="UP001159427">
    <property type="component" value="Unassembled WGS sequence"/>
</dbReference>
<dbReference type="Pfam" id="PF20706">
    <property type="entry name" value="GT4-conflict"/>
    <property type="match status" value="1"/>
</dbReference>
<protein>
    <recommendedName>
        <fullName evidence="4">COR domain-containing protein</fullName>
    </recommendedName>
</protein>
<reference evidence="5 6" key="1">
    <citation type="submission" date="2022-05" db="EMBL/GenBank/DDBJ databases">
        <authorList>
            <consortium name="Genoscope - CEA"/>
            <person name="William W."/>
        </authorList>
    </citation>
    <scope>NUCLEOTIDE SEQUENCE [LARGE SCALE GENOMIC DNA]</scope>
</reference>
<feature type="compositionally biased region" description="Acidic residues" evidence="2">
    <location>
        <begin position="275"/>
        <end position="291"/>
    </location>
</feature>
<feature type="region of interest" description="Disordered" evidence="2">
    <location>
        <begin position="1255"/>
        <end position="1328"/>
    </location>
</feature>
<feature type="compositionally biased region" description="Polar residues" evidence="2">
    <location>
        <begin position="1366"/>
        <end position="1390"/>
    </location>
</feature>
<feature type="region of interest" description="Disordered" evidence="2">
    <location>
        <begin position="266"/>
        <end position="293"/>
    </location>
</feature>
<keyword evidence="1" id="KW-0677">Repeat</keyword>